<sequence length="186" mass="20760">MAETQVEVKRMTLEEVKQLNPDEQPGELVRGVFVPMSRPTIKYGFVAAKVVFLLMRYLERNPIGQVICNDAGFVLEQQIGTLRGPDVSVILNERIPAEGLPDDWWEGAPDLAVEIVSRTQNAHELARKALDYLQAGTKMVWVVDPESKTVAVYTPPNQIRILCEDEVLDGGDVLPGFQIKVGDLFK</sequence>
<dbReference type="PANTHER" id="PTHR34107">
    <property type="entry name" value="SLL0198 PROTEIN-RELATED"/>
    <property type="match status" value="1"/>
</dbReference>
<dbReference type="InterPro" id="IPR011335">
    <property type="entry name" value="Restrct_endonuc-II-like"/>
</dbReference>
<proteinExistence type="predicted"/>
<dbReference type="RefSeq" id="WP_259100021.1">
    <property type="nucleotide sequence ID" value="NZ_CP130454.1"/>
</dbReference>
<dbReference type="PANTHER" id="PTHR34107:SF1">
    <property type="entry name" value="SLL0198 PROTEIN"/>
    <property type="match status" value="1"/>
</dbReference>
<keyword evidence="2" id="KW-0378">Hydrolase</keyword>
<dbReference type="Gene3D" id="3.90.1570.10">
    <property type="entry name" value="tt1808, chain A"/>
    <property type="match status" value="1"/>
</dbReference>
<dbReference type="InterPro" id="IPR012296">
    <property type="entry name" value="Nuclease_put_TT1808"/>
</dbReference>
<feature type="domain" description="Putative restriction endonuclease" evidence="1">
    <location>
        <begin position="14"/>
        <end position="181"/>
    </location>
</feature>
<keyword evidence="3" id="KW-1185">Reference proteome</keyword>
<dbReference type="SUPFAM" id="SSF52980">
    <property type="entry name" value="Restriction endonuclease-like"/>
    <property type="match status" value="1"/>
</dbReference>
<accession>A0ABT2ERC7</accession>
<evidence type="ECO:0000313" key="3">
    <source>
        <dbReference type="Proteomes" id="UP001204798"/>
    </source>
</evidence>
<dbReference type="Pfam" id="PF05685">
    <property type="entry name" value="Uma2"/>
    <property type="match status" value="1"/>
</dbReference>
<reference evidence="2 3" key="1">
    <citation type="submission" date="2022-08" db="EMBL/GenBank/DDBJ databases">
        <title>Bacterial and archaeal communities from various locations to study Microbial Dark Matter (Phase II).</title>
        <authorList>
            <person name="Stepanauskas R."/>
        </authorList>
    </citation>
    <scope>NUCLEOTIDE SEQUENCE [LARGE SCALE GENOMIC DNA]</scope>
    <source>
        <strain evidence="2 3">PD1</strain>
    </source>
</reference>
<dbReference type="GO" id="GO:0004519">
    <property type="term" value="F:endonuclease activity"/>
    <property type="evidence" value="ECO:0007669"/>
    <property type="project" value="UniProtKB-KW"/>
</dbReference>
<name>A0ABT2ERC7_9BACT</name>
<protein>
    <submittedName>
        <fullName evidence="2">Uma2 family endonuclease</fullName>
    </submittedName>
</protein>
<evidence type="ECO:0000313" key="2">
    <source>
        <dbReference type="EMBL" id="MCS3920519.1"/>
    </source>
</evidence>
<dbReference type="EMBL" id="JANUCP010000005">
    <property type="protein sequence ID" value="MCS3920519.1"/>
    <property type="molecule type" value="Genomic_DNA"/>
</dbReference>
<dbReference type="CDD" id="cd06260">
    <property type="entry name" value="DUF820-like"/>
    <property type="match status" value="1"/>
</dbReference>
<keyword evidence="2" id="KW-0255">Endonuclease</keyword>
<keyword evidence="2" id="KW-0540">Nuclease</keyword>
<evidence type="ECO:0000259" key="1">
    <source>
        <dbReference type="Pfam" id="PF05685"/>
    </source>
</evidence>
<gene>
    <name evidence="2" type="ORF">M2350_002948</name>
</gene>
<dbReference type="Proteomes" id="UP001204798">
    <property type="component" value="Unassembled WGS sequence"/>
</dbReference>
<dbReference type="InterPro" id="IPR008538">
    <property type="entry name" value="Uma2"/>
</dbReference>
<organism evidence="2 3">
    <name type="scientific">Candidatus Fervidibacter sacchari</name>
    <dbReference type="NCBI Taxonomy" id="1448929"/>
    <lineage>
        <taxon>Bacteria</taxon>
        <taxon>Candidatus Fervidibacterota</taxon>
        <taxon>Candidatus Fervidibacter</taxon>
    </lineage>
</organism>
<comment type="caution">
    <text evidence="2">The sequence shown here is derived from an EMBL/GenBank/DDBJ whole genome shotgun (WGS) entry which is preliminary data.</text>
</comment>